<sequence length="130" mass="14667">MTIDSDELNEETKNATGESREVAVPMDVGLFDVFNDDAEEVNDGGLSDMRIDYDALLFDGVSMEDLLESAEIKSSQRAAEDEKPADVDSMKPKKKRQSLKIEHADRSLPPPRWHSEAADRLHRKAMQMEM</sequence>
<name>A0A1Z5JMW7_FISSO</name>
<evidence type="ECO:0000313" key="2">
    <source>
        <dbReference type="EMBL" id="GAX15345.1"/>
    </source>
</evidence>
<reference evidence="2 3" key="1">
    <citation type="journal article" date="2015" name="Plant Cell">
        <title>Oil accumulation by the oleaginous diatom Fistulifera solaris as revealed by the genome and transcriptome.</title>
        <authorList>
            <person name="Tanaka T."/>
            <person name="Maeda Y."/>
            <person name="Veluchamy A."/>
            <person name="Tanaka M."/>
            <person name="Abida H."/>
            <person name="Marechal E."/>
            <person name="Bowler C."/>
            <person name="Muto M."/>
            <person name="Sunaga Y."/>
            <person name="Tanaka M."/>
            <person name="Yoshino T."/>
            <person name="Taniguchi T."/>
            <person name="Fukuda Y."/>
            <person name="Nemoto M."/>
            <person name="Matsumoto M."/>
            <person name="Wong P.S."/>
            <person name="Aburatani S."/>
            <person name="Fujibuchi W."/>
        </authorList>
    </citation>
    <scope>NUCLEOTIDE SEQUENCE [LARGE SCALE GENOMIC DNA]</scope>
    <source>
        <strain evidence="2 3">JPCC DA0580</strain>
    </source>
</reference>
<protein>
    <submittedName>
        <fullName evidence="2">Uncharacterized protein</fullName>
    </submittedName>
</protein>
<evidence type="ECO:0000256" key="1">
    <source>
        <dbReference type="SAM" id="MobiDB-lite"/>
    </source>
</evidence>
<comment type="caution">
    <text evidence="2">The sequence shown here is derived from an EMBL/GenBank/DDBJ whole genome shotgun (WGS) entry which is preliminary data.</text>
</comment>
<gene>
    <name evidence="2" type="ORF">FisN_8Lh367</name>
</gene>
<keyword evidence="3" id="KW-1185">Reference proteome</keyword>
<feature type="compositionally biased region" description="Basic and acidic residues" evidence="1">
    <location>
        <begin position="78"/>
        <end position="91"/>
    </location>
</feature>
<feature type="compositionally biased region" description="Basic and acidic residues" evidence="1">
    <location>
        <begin position="10"/>
        <end position="21"/>
    </location>
</feature>
<feature type="region of interest" description="Disordered" evidence="1">
    <location>
        <begin position="1"/>
        <end position="21"/>
    </location>
</feature>
<organism evidence="2 3">
    <name type="scientific">Fistulifera solaris</name>
    <name type="common">Oleaginous diatom</name>
    <dbReference type="NCBI Taxonomy" id="1519565"/>
    <lineage>
        <taxon>Eukaryota</taxon>
        <taxon>Sar</taxon>
        <taxon>Stramenopiles</taxon>
        <taxon>Ochrophyta</taxon>
        <taxon>Bacillariophyta</taxon>
        <taxon>Bacillariophyceae</taxon>
        <taxon>Bacillariophycidae</taxon>
        <taxon>Naviculales</taxon>
        <taxon>Naviculaceae</taxon>
        <taxon>Fistulifera</taxon>
    </lineage>
</organism>
<dbReference type="Proteomes" id="UP000198406">
    <property type="component" value="Unassembled WGS sequence"/>
</dbReference>
<dbReference type="EMBL" id="BDSP01000092">
    <property type="protein sequence ID" value="GAX15345.1"/>
    <property type="molecule type" value="Genomic_DNA"/>
</dbReference>
<accession>A0A1Z5JMW7</accession>
<dbReference type="AlphaFoldDB" id="A0A1Z5JMW7"/>
<proteinExistence type="predicted"/>
<dbReference type="InParanoid" id="A0A1Z5JMW7"/>
<feature type="region of interest" description="Disordered" evidence="1">
    <location>
        <begin position="71"/>
        <end position="117"/>
    </location>
</feature>
<evidence type="ECO:0000313" key="3">
    <source>
        <dbReference type="Proteomes" id="UP000198406"/>
    </source>
</evidence>